<name>A0A427B947_ENSVE</name>
<accession>A0A427B947</accession>
<organism evidence="2 3">
    <name type="scientific">Ensete ventricosum</name>
    <name type="common">Abyssinian banana</name>
    <name type="synonym">Musa ensete</name>
    <dbReference type="NCBI Taxonomy" id="4639"/>
    <lineage>
        <taxon>Eukaryota</taxon>
        <taxon>Viridiplantae</taxon>
        <taxon>Streptophyta</taxon>
        <taxon>Embryophyta</taxon>
        <taxon>Tracheophyta</taxon>
        <taxon>Spermatophyta</taxon>
        <taxon>Magnoliopsida</taxon>
        <taxon>Liliopsida</taxon>
        <taxon>Zingiberales</taxon>
        <taxon>Musaceae</taxon>
        <taxon>Ensete</taxon>
    </lineage>
</organism>
<dbReference type="PANTHER" id="PTHR33223:SF10">
    <property type="entry name" value="AMINOTRANSFERASE-LIKE PLANT MOBILE DOMAIN-CONTAINING PROTEIN"/>
    <property type="match status" value="1"/>
</dbReference>
<dbReference type="EMBL" id="AMZH03000207">
    <property type="protein sequence ID" value="RRT84936.1"/>
    <property type="molecule type" value="Genomic_DNA"/>
</dbReference>
<dbReference type="PANTHER" id="PTHR33223">
    <property type="entry name" value="CCHC-TYPE DOMAIN-CONTAINING PROTEIN"/>
    <property type="match status" value="1"/>
</dbReference>
<comment type="caution">
    <text evidence="2">The sequence shown here is derived from an EMBL/GenBank/DDBJ whole genome shotgun (WGS) entry which is preliminary data.</text>
</comment>
<evidence type="ECO:0000313" key="2">
    <source>
        <dbReference type="EMBL" id="RRT84936.1"/>
    </source>
</evidence>
<feature type="region of interest" description="Disordered" evidence="1">
    <location>
        <begin position="1"/>
        <end position="37"/>
    </location>
</feature>
<dbReference type="Proteomes" id="UP000287651">
    <property type="component" value="Unassembled WGS sequence"/>
</dbReference>
<feature type="compositionally biased region" description="Basic and acidic residues" evidence="1">
    <location>
        <begin position="20"/>
        <end position="37"/>
    </location>
</feature>
<proteinExistence type="predicted"/>
<dbReference type="AlphaFoldDB" id="A0A427B947"/>
<evidence type="ECO:0000256" key="1">
    <source>
        <dbReference type="SAM" id="MobiDB-lite"/>
    </source>
</evidence>
<protein>
    <recommendedName>
        <fullName evidence="4">Retrotransposon gag domain-containing protein</fullName>
    </recommendedName>
</protein>
<reference evidence="2 3" key="1">
    <citation type="journal article" date="2014" name="Agronomy (Basel)">
        <title>A Draft Genome Sequence for Ensete ventricosum, the Drought-Tolerant Tree Against Hunger.</title>
        <authorList>
            <person name="Harrison J."/>
            <person name="Moore K.A."/>
            <person name="Paszkiewicz K."/>
            <person name="Jones T."/>
            <person name="Grant M."/>
            <person name="Ambacheew D."/>
            <person name="Muzemil S."/>
            <person name="Studholme D.J."/>
        </authorList>
    </citation>
    <scope>NUCLEOTIDE SEQUENCE [LARGE SCALE GENOMIC DNA]</scope>
</reference>
<sequence>MILRTRQGLGRADSSATAPRRADVREQPDNKELHRPLTKDMLKNLNASVTQPRNHSRDITYVPSEPNIISSDFDSSYDGNSDPLEHIVAFRAQMALYDTSDSLICRAFPTTLSGPDVIQPTQPVINFLLRLAREGIRTQFHGESHPRLTTVSLLSLTQGSDETLAQFIRRFTAEVRGMPDAHPSLAIQAFLMGL</sequence>
<evidence type="ECO:0000313" key="3">
    <source>
        <dbReference type="Proteomes" id="UP000287651"/>
    </source>
</evidence>
<gene>
    <name evidence="2" type="ORF">B296_00011291</name>
</gene>
<evidence type="ECO:0008006" key="4">
    <source>
        <dbReference type="Google" id="ProtNLM"/>
    </source>
</evidence>